<dbReference type="GeneID" id="107268109"/>
<evidence type="ECO:0000313" key="3">
    <source>
        <dbReference type="RefSeq" id="XP_024941164.1"/>
    </source>
</evidence>
<feature type="compositionally biased region" description="Low complexity" evidence="1">
    <location>
        <begin position="71"/>
        <end position="81"/>
    </location>
</feature>
<dbReference type="AlphaFoldDB" id="A0AAJ7W1L7"/>
<keyword evidence="2" id="KW-1185">Reference proteome</keyword>
<accession>A0AAJ7W1L7</accession>
<gene>
    <name evidence="3 4" type="primary">LOC107268109</name>
</gene>
<feature type="region of interest" description="Disordered" evidence="1">
    <location>
        <begin position="1"/>
        <end position="89"/>
    </location>
</feature>
<reference evidence="3 4" key="1">
    <citation type="submission" date="2025-04" db="UniProtKB">
        <authorList>
            <consortium name="RefSeq"/>
        </authorList>
    </citation>
    <scope>IDENTIFICATION</scope>
</reference>
<dbReference type="CTD" id="112752"/>
<name>A0AAJ7W1L7_CEPCN</name>
<dbReference type="KEGG" id="ccin:107268109"/>
<organism evidence="2 3">
    <name type="scientific">Cephus cinctus</name>
    <name type="common">Wheat stem sawfly</name>
    <dbReference type="NCBI Taxonomy" id="211228"/>
    <lineage>
        <taxon>Eukaryota</taxon>
        <taxon>Metazoa</taxon>
        <taxon>Ecdysozoa</taxon>
        <taxon>Arthropoda</taxon>
        <taxon>Hexapoda</taxon>
        <taxon>Insecta</taxon>
        <taxon>Pterygota</taxon>
        <taxon>Neoptera</taxon>
        <taxon>Endopterygota</taxon>
        <taxon>Hymenoptera</taxon>
        <taxon>Cephoidea</taxon>
        <taxon>Cephidae</taxon>
        <taxon>Cephus</taxon>
    </lineage>
</organism>
<evidence type="ECO:0000256" key="1">
    <source>
        <dbReference type="SAM" id="MobiDB-lite"/>
    </source>
</evidence>
<protein>
    <submittedName>
        <fullName evidence="3 4">Uncharacterized protein LOC107268109</fullName>
    </submittedName>
</protein>
<feature type="compositionally biased region" description="Low complexity" evidence="1">
    <location>
        <begin position="40"/>
        <end position="53"/>
    </location>
</feature>
<sequence length="89" mass="9722">MDWTSELEVSSKKLVPRLGRRAGQGSASRDDFKSEDDPLDSPVSLSSLATATPVAPPRARKTGWGDETKGSKYVFSSYSGSSERRYHQA</sequence>
<evidence type="ECO:0000313" key="4">
    <source>
        <dbReference type="RefSeq" id="XP_024941165.1"/>
    </source>
</evidence>
<evidence type="ECO:0000313" key="2">
    <source>
        <dbReference type="Proteomes" id="UP000694920"/>
    </source>
</evidence>
<proteinExistence type="predicted"/>
<dbReference type="RefSeq" id="XP_024941164.1">
    <property type="nucleotide sequence ID" value="XM_025085396.1"/>
</dbReference>
<dbReference type="RefSeq" id="XP_024941165.1">
    <property type="nucleotide sequence ID" value="XM_025085397.1"/>
</dbReference>
<dbReference type="Proteomes" id="UP000694920">
    <property type="component" value="Unplaced"/>
</dbReference>